<dbReference type="InterPro" id="IPR028082">
    <property type="entry name" value="Peripla_BP_I"/>
</dbReference>
<dbReference type="PhylomeDB" id="A0A0D2WK09"/>
<evidence type="ECO:0000256" key="11">
    <source>
        <dbReference type="SAM" id="SignalP"/>
    </source>
</evidence>
<dbReference type="SUPFAM" id="SSF53822">
    <property type="entry name" value="Periplasmic binding protein-like I"/>
    <property type="match status" value="1"/>
</dbReference>
<dbReference type="InterPro" id="IPR001828">
    <property type="entry name" value="ANF_lig-bd_rcpt"/>
</dbReference>
<feature type="compositionally biased region" description="Basic and acidic residues" evidence="9">
    <location>
        <begin position="407"/>
        <end position="417"/>
    </location>
</feature>
<evidence type="ECO:0000256" key="8">
    <source>
        <dbReference type="ARBA" id="ARBA00023224"/>
    </source>
</evidence>
<dbReference type="Pfam" id="PF01094">
    <property type="entry name" value="ANF_receptor"/>
    <property type="match status" value="1"/>
</dbReference>
<evidence type="ECO:0000256" key="5">
    <source>
        <dbReference type="ARBA" id="ARBA00023136"/>
    </source>
</evidence>
<keyword evidence="6" id="KW-0675">Receptor</keyword>
<evidence type="ECO:0000256" key="2">
    <source>
        <dbReference type="ARBA" id="ARBA00022692"/>
    </source>
</evidence>
<evidence type="ECO:0000256" key="4">
    <source>
        <dbReference type="ARBA" id="ARBA00023040"/>
    </source>
</evidence>
<keyword evidence="14" id="KW-1185">Reference proteome</keyword>
<protein>
    <recommendedName>
        <fullName evidence="12">G-protein coupled receptors family 3 profile domain-containing protein</fullName>
    </recommendedName>
</protein>
<dbReference type="InterPro" id="IPR002455">
    <property type="entry name" value="GPCR3_GABA-B"/>
</dbReference>
<keyword evidence="2 10" id="KW-0812">Transmembrane</keyword>
<keyword evidence="4" id="KW-0297">G-protein coupled receptor</keyword>
<dbReference type="AlphaFoldDB" id="A0A0D2WK09"/>
<name>A0A0D2WK09_CAPO3</name>
<dbReference type="GO" id="GO:0038039">
    <property type="term" value="C:G protein-coupled receptor heterodimeric complex"/>
    <property type="evidence" value="ECO:0007669"/>
    <property type="project" value="TreeGrafter"/>
</dbReference>
<evidence type="ECO:0000256" key="6">
    <source>
        <dbReference type="ARBA" id="ARBA00023170"/>
    </source>
</evidence>
<dbReference type="STRING" id="595528.A0A0D2WK09"/>
<organism evidence="13 14">
    <name type="scientific">Capsaspora owczarzaki (strain ATCC 30864)</name>
    <dbReference type="NCBI Taxonomy" id="595528"/>
    <lineage>
        <taxon>Eukaryota</taxon>
        <taxon>Filasterea</taxon>
        <taxon>Capsaspora</taxon>
    </lineage>
</organism>
<dbReference type="Proteomes" id="UP000008743">
    <property type="component" value="Unassembled WGS sequence"/>
</dbReference>
<reference evidence="14" key="1">
    <citation type="submission" date="2011-02" db="EMBL/GenBank/DDBJ databases">
        <title>The Genome Sequence of Capsaspora owczarzaki ATCC 30864.</title>
        <authorList>
            <person name="Russ C."/>
            <person name="Cuomo C."/>
            <person name="Burger G."/>
            <person name="Gray M.W."/>
            <person name="Holland P.W.H."/>
            <person name="King N."/>
            <person name="Lang F.B.F."/>
            <person name="Roger A.J."/>
            <person name="Ruiz-Trillo I."/>
            <person name="Young S.K."/>
            <person name="Zeng Q."/>
            <person name="Gargeya S."/>
            <person name="Alvarado L."/>
            <person name="Berlin A."/>
            <person name="Chapman S.B."/>
            <person name="Chen Z."/>
            <person name="Freedman E."/>
            <person name="Gellesch M."/>
            <person name="Goldberg J."/>
            <person name="Griggs A."/>
            <person name="Gujja S."/>
            <person name="Heilman E."/>
            <person name="Heiman D."/>
            <person name="Howarth C."/>
            <person name="Mehta T."/>
            <person name="Neiman D."/>
            <person name="Pearson M."/>
            <person name="Roberts A."/>
            <person name="Saif S."/>
            <person name="Shea T."/>
            <person name="Shenoy N."/>
            <person name="Sisk P."/>
            <person name="Stolte C."/>
            <person name="Sykes S."/>
            <person name="White J."/>
            <person name="Yandava C."/>
            <person name="Haas B."/>
            <person name="Nusbaum C."/>
            <person name="Birren B."/>
        </authorList>
    </citation>
    <scope>NUCLEOTIDE SEQUENCE</scope>
    <source>
        <strain evidence="14">ATCC 30864</strain>
    </source>
</reference>
<feature type="domain" description="G-protein coupled receptors family 3 profile" evidence="12">
    <location>
        <begin position="233"/>
        <end position="343"/>
    </location>
</feature>
<dbReference type="PANTHER" id="PTHR10519">
    <property type="entry name" value="GABA-B RECEPTOR"/>
    <property type="match status" value="1"/>
</dbReference>
<feature type="compositionally biased region" description="Polar residues" evidence="9">
    <location>
        <begin position="364"/>
        <end position="387"/>
    </location>
</feature>
<accession>A0A0D2WK09</accession>
<comment type="subcellular location">
    <subcellularLocation>
        <location evidence="1">Membrane</location>
        <topology evidence="1">Multi-pass membrane protein</topology>
    </subcellularLocation>
</comment>
<feature type="transmembrane region" description="Helical" evidence="10">
    <location>
        <begin position="286"/>
        <end position="308"/>
    </location>
</feature>
<dbReference type="InParanoid" id="A0A0D2WK09"/>
<evidence type="ECO:0000256" key="9">
    <source>
        <dbReference type="SAM" id="MobiDB-lite"/>
    </source>
</evidence>
<feature type="region of interest" description="Disordered" evidence="9">
    <location>
        <begin position="356"/>
        <end position="424"/>
    </location>
</feature>
<gene>
    <name evidence="13" type="ORF">CAOG_009397</name>
</gene>
<keyword evidence="8" id="KW-0807">Transducer</keyword>
<dbReference type="EMBL" id="KE346361">
    <property type="protein sequence ID" value="KJE89858.1"/>
    <property type="molecule type" value="Genomic_DNA"/>
</dbReference>
<evidence type="ECO:0000256" key="7">
    <source>
        <dbReference type="ARBA" id="ARBA00023180"/>
    </source>
</evidence>
<evidence type="ECO:0000313" key="13">
    <source>
        <dbReference type="EMBL" id="KJE89858.1"/>
    </source>
</evidence>
<feature type="transmembrane region" description="Helical" evidence="10">
    <location>
        <begin position="314"/>
        <end position="336"/>
    </location>
</feature>
<dbReference type="PROSITE" id="PS50259">
    <property type="entry name" value="G_PROTEIN_RECEP_F3_4"/>
    <property type="match status" value="1"/>
</dbReference>
<evidence type="ECO:0000259" key="12">
    <source>
        <dbReference type="PROSITE" id="PS50259"/>
    </source>
</evidence>
<keyword evidence="11" id="KW-0732">Signal</keyword>
<evidence type="ECO:0000313" key="14">
    <source>
        <dbReference type="Proteomes" id="UP000008743"/>
    </source>
</evidence>
<evidence type="ECO:0000256" key="10">
    <source>
        <dbReference type="SAM" id="Phobius"/>
    </source>
</evidence>
<dbReference type="GO" id="GO:0004965">
    <property type="term" value="F:G protein-coupled GABA receptor activity"/>
    <property type="evidence" value="ECO:0007669"/>
    <property type="project" value="InterPro"/>
</dbReference>
<feature type="chain" id="PRO_5002266417" description="G-protein coupled receptors family 3 profile domain-containing protein" evidence="11">
    <location>
        <begin position="20"/>
        <end position="424"/>
    </location>
</feature>
<keyword evidence="5 10" id="KW-0472">Membrane</keyword>
<dbReference type="Gene3D" id="3.40.50.2300">
    <property type="match status" value="1"/>
</dbReference>
<keyword evidence="7" id="KW-0325">Glycoprotein</keyword>
<dbReference type="PANTHER" id="PTHR10519:SF74">
    <property type="entry name" value="GAMMA-AMINOBUTYRIC ACID TYPE B RECEPTOR SUBUNIT 2"/>
    <property type="match status" value="1"/>
</dbReference>
<feature type="signal peptide" evidence="11">
    <location>
        <begin position="1"/>
        <end position="19"/>
    </location>
</feature>
<proteinExistence type="predicted"/>
<dbReference type="InterPro" id="IPR017978">
    <property type="entry name" value="GPCR_3_C"/>
</dbReference>
<evidence type="ECO:0000256" key="3">
    <source>
        <dbReference type="ARBA" id="ARBA00022989"/>
    </source>
</evidence>
<dbReference type="GO" id="GO:0007214">
    <property type="term" value="P:gamma-aminobutyric acid signaling pathway"/>
    <property type="evidence" value="ECO:0007669"/>
    <property type="project" value="TreeGrafter"/>
</dbReference>
<sequence length="424" mass="46383">MHANKLLLLIALAVLGANAYVPPTEIRIGQLFSNLSTGVDAMLGNAKDMGTTAKLAVEKLNADNFIPGVTFTLVQADIKAYQPDLSVYGTLDFIQNHNIHCLVGPQQIAPTRVTAGISGALKVPQLGFATDDEMASRALYPTYYRMQPSSTYNYLNVLRLMAYLHFDRIAIIDSNTALYPSSFFAEAARLNITIVAYVTITPVGATYPTMPTIIETLKNSRARAVNTLLSGGDEHYVLTCGSVDDGQSQTILMAVLLAFNLLLVVVAAVLAYRTRKVNYSYRESRFIGYAVYNILFCSVVFLALILSLENGSSISFALKQLVTWLMVTFTLAVLLVPKVWMVLKYTPEQQSELFESKERKHGYSGSNNKHSSQDQQSSKVTGVQGTVGSPVMSRHSTTHDNSVTIEMTKKSSDKSSEDSSPAQS</sequence>
<keyword evidence="3 10" id="KW-1133">Transmembrane helix</keyword>
<evidence type="ECO:0000256" key="1">
    <source>
        <dbReference type="ARBA" id="ARBA00004141"/>
    </source>
</evidence>
<feature type="transmembrane region" description="Helical" evidence="10">
    <location>
        <begin position="251"/>
        <end position="274"/>
    </location>
</feature>